<proteinExistence type="inferred from homology"/>
<evidence type="ECO:0000256" key="2">
    <source>
        <dbReference type="ARBA" id="ARBA00022603"/>
    </source>
</evidence>
<comment type="similarity">
    <text evidence="1 5">Belongs to the N(4)/N(6)-methyltransferase family.</text>
</comment>
<dbReference type="PRINTS" id="PR00508">
    <property type="entry name" value="S21N4MTFRASE"/>
</dbReference>
<dbReference type="EMBL" id="CP002102">
    <property type="protein sequence ID" value="ADL01310.1"/>
    <property type="molecule type" value="Genomic_DNA"/>
</dbReference>
<dbReference type="InterPro" id="IPR029063">
    <property type="entry name" value="SAM-dependent_MTases_sf"/>
</dbReference>
<dbReference type="eggNOG" id="COG1475">
    <property type="taxonomic scope" value="Bacteria"/>
</dbReference>
<evidence type="ECO:0000256" key="1">
    <source>
        <dbReference type="ARBA" id="ARBA00006594"/>
    </source>
</evidence>
<evidence type="ECO:0000256" key="5">
    <source>
        <dbReference type="RuleBase" id="RU362026"/>
    </source>
</evidence>
<comment type="catalytic activity">
    <reaction evidence="4">
        <text>a 2'-deoxyadenosine in DNA + S-adenosyl-L-methionine = an N(6)-methyl-2'-deoxyadenosine in DNA + S-adenosyl-L-homocysteine + H(+)</text>
        <dbReference type="Rhea" id="RHEA:15197"/>
        <dbReference type="Rhea" id="RHEA-COMP:12418"/>
        <dbReference type="Rhea" id="RHEA-COMP:12419"/>
        <dbReference type="ChEBI" id="CHEBI:15378"/>
        <dbReference type="ChEBI" id="CHEBI:57856"/>
        <dbReference type="ChEBI" id="CHEBI:59789"/>
        <dbReference type="ChEBI" id="CHEBI:90615"/>
        <dbReference type="ChEBI" id="CHEBI:90616"/>
        <dbReference type="EC" id="2.1.1.72"/>
    </reaction>
</comment>
<dbReference type="AlphaFoldDB" id="D9QI52"/>
<accession>D9QI52</accession>
<name>D9QI52_BRESC</name>
<dbReference type="KEGG" id="bsb:Bresu_1999"/>
<dbReference type="PIRSF" id="PIRSF036758">
    <property type="entry name" value="Aden_M_ParB"/>
    <property type="match status" value="1"/>
</dbReference>
<dbReference type="EC" id="2.1.1.-" evidence="5"/>
<dbReference type="Proteomes" id="UP000002696">
    <property type="component" value="Chromosome"/>
</dbReference>
<dbReference type="PROSITE" id="PS00092">
    <property type="entry name" value="N6_MTASE"/>
    <property type="match status" value="1"/>
</dbReference>
<evidence type="ECO:0000259" key="6">
    <source>
        <dbReference type="SMART" id="SM00470"/>
    </source>
</evidence>
<keyword evidence="2 7" id="KW-0489">Methyltransferase</keyword>
<dbReference type="Gene3D" id="3.90.1530.10">
    <property type="entry name" value="Conserved hypothetical protein from pyrococcus furiosus pfu- 392566-001, ParB domain"/>
    <property type="match status" value="1"/>
</dbReference>
<dbReference type="BioCyc" id="BSUB633149:G1GM8-1996-MONOMER"/>
<feature type="domain" description="ParB-like N-terminal" evidence="6">
    <location>
        <begin position="22"/>
        <end position="108"/>
    </location>
</feature>
<dbReference type="GO" id="GO:0009007">
    <property type="term" value="F:site-specific DNA-methyltransferase (adenine-specific) activity"/>
    <property type="evidence" value="ECO:0007669"/>
    <property type="project" value="UniProtKB-EC"/>
</dbReference>
<dbReference type="GO" id="GO:0032259">
    <property type="term" value="P:methylation"/>
    <property type="evidence" value="ECO:0007669"/>
    <property type="project" value="UniProtKB-KW"/>
</dbReference>
<dbReference type="Pfam" id="PF01555">
    <property type="entry name" value="N6_N4_Mtase"/>
    <property type="match status" value="1"/>
</dbReference>
<evidence type="ECO:0000313" key="8">
    <source>
        <dbReference type="Proteomes" id="UP000002696"/>
    </source>
</evidence>
<dbReference type="RefSeq" id="WP_013269411.1">
    <property type="nucleotide sequence ID" value="NC_014375.1"/>
</dbReference>
<dbReference type="InterPro" id="IPR036086">
    <property type="entry name" value="ParB/Sulfiredoxin_sf"/>
</dbReference>
<gene>
    <name evidence="7" type="ordered locus">Bresu_1999</name>
</gene>
<dbReference type="SUPFAM" id="SSF110849">
    <property type="entry name" value="ParB/Sulfiredoxin"/>
    <property type="match status" value="1"/>
</dbReference>
<dbReference type="InterPro" id="IPR002941">
    <property type="entry name" value="DNA_methylase_N4/N6"/>
</dbReference>
<protein>
    <recommendedName>
        <fullName evidence="5">Methyltransferase</fullName>
        <ecNumber evidence="5">2.1.1.-</ecNumber>
    </recommendedName>
</protein>
<dbReference type="OrthoDB" id="7806498at2"/>
<evidence type="ECO:0000256" key="3">
    <source>
        <dbReference type="ARBA" id="ARBA00022679"/>
    </source>
</evidence>
<dbReference type="Pfam" id="PF02195">
    <property type="entry name" value="ParB_N"/>
    <property type="match status" value="1"/>
</dbReference>
<dbReference type="GO" id="GO:0003677">
    <property type="term" value="F:DNA binding"/>
    <property type="evidence" value="ECO:0007669"/>
    <property type="project" value="InterPro"/>
</dbReference>
<sequence length="478" mass="52112">MNNATPETIAQQIPPALRLIIEDLPIATLCIGGRQLRIRRKRDLEVMAASIRQFGFIVPVLIGADNMIICGKGRVQAAHLLGMVEVPCIRVTHLSEAERRVFAIAENQLGQLAGWDNETLKIELHELSGMDLSFSLELTGFSSAKIDSIVFGGESGDRSENAIPALPDQVVSRVGDLWQLGDSRLLCADATEPASFEQLLTGEQVRVVFTDPPYNVAIAGHVTSGGKHGEFVMASGEMTDDEFTAFSTKVMMRARENLVDGGLLYYCMDHRHMEHTLDAASAAGLDRLNLIVWDKKAGGMGSFYRSRHELIFLFRKPGASHVNRVELGRHGRDRSNVWTYEGVNGFGAAKAKAREMHPTVKPLALVRDAILDCTAKGDAVLDLFSGSGTTVIAAENVGRRGFATELDPRYVDVGVLRWQEFTGREACLASTGQTFRQVQAERSRHSNPATATADVAAPSADIIALPAPRVRVRTRLAA</sequence>
<dbReference type="GO" id="GO:0008170">
    <property type="term" value="F:N-methyltransferase activity"/>
    <property type="evidence" value="ECO:0007669"/>
    <property type="project" value="InterPro"/>
</dbReference>
<dbReference type="InterPro" id="IPR001091">
    <property type="entry name" value="RM_Methyltransferase"/>
</dbReference>
<evidence type="ECO:0000256" key="4">
    <source>
        <dbReference type="ARBA" id="ARBA00047942"/>
    </source>
</evidence>
<dbReference type="HOGENOM" id="CLU_024927_0_0_5"/>
<evidence type="ECO:0000313" key="7">
    <source>
        <dbReference type="EMBL" id="ADL01310.1"/>
    </source>
</evidence>
<dbReference type="InParanoid" id="D9QI52"/>
<dbReference type="InterPro" id="IPR002052">
    <property type="entry name" value="DNA_methylase_N6_adenine_CS"/>
</dbReference>
<keyword evidence="8" id="KW-1185">Reference proteome</keyword>
<dbReference type="Gene3D" id="3.40.50.150">
    <property type="entry name" value="Vaccinia Virus protein VP39"/>
    <property type="match status" value="1"/>
</dbReference>
<dbReference type="InterPro" id="IPR003115">
    <property type="entry name" value="ParB_N"/>
</dbReference>
<dbReference type="CDD" id="cd16403">
    <property type="entry name" value="ParB_N_like_MT"/>
    <property type="match status" value="1"/>
</dbReference>
<organism evidence="7 8">
    <name type="scientific">Brevundimonas subvibrioides (strain ATCC 15264 / DSM 4735 / LMG 14903 / NBRC 16000 / CB 81)</name>
    <name type="common">Caulobacter subvibrioides</name>
    <dbReference type="NCBI Taxonomy" id="633149"/>
    <lineage>
        <taxon>Bacteria</taxon>
        <taxon>Pseudomonadati</taxon>
        <taxon>Pseudomonadota</taxon>
        <taxon>Alphaproteobacteria</taxon>
        <taxon>Caulobacterales</taxon>
        <taxon>Caulobacteraceae</taxon>
        <taxon>Brevundimonas</taxon>
    </lineage>
</organism>
<dbReference type="STRING" id="633149.Bresu_1999"/>
<reference evidence="8" key="1">
    <citation type="journal article" date="2011" name="J. Bacteriol.">
        <title>Genome sequences of eight morphologically diverse alphaproteobacteria.</title>
        <authorList>
            <consortium name="US DOE Joint Genome Institute"/>
            <person name="Brown P.J."/>
            <person name="Kysela D.T."/>
            <person name="Buechlein A."/>
            <person name="Hemmerich C."/>
            <person name="Brun Y.V."/>
        </authorList>
    </citation>
    <scope>NUCLEOTIDE SEQUENCE [LARGE SCALE GENOMIC DNA]</scope>
    <source>
        <strain evidence="8">ATCC 15264 / DSM 4735 / LMG 14903 / NBRC 16000 / CB 81</strain>
    </source>
</reference>
<dbReference type="REBASE" id="27418">
    <property type="entry name" value="M.BsuPORF1999P"/>
</dbReference>
<dbReference type="SMART" id="SM00470">
    <property type="entry name" value="ParB"/>
    <property type="match status" value="1"/>
</dbReference>
<dbReference type="eggNOG" id="COG0863">
    <property type="taxonomic scope" value="Bacteria"/>
</dbReference>
<dbReference type="InterPro" id="IPR015840">
    <property type="entry name" value="DNA_MeTrfase_ParB"/>
</dbReference>
<dbReference type="SUPFAM" id="SSF53335">
    <property type="entry name" value="S-adenosyl-L-methionine-dependent methyltransferases"/>
    <property type="match status" value="1"/>
</dbReference>
<keyword evidence="3" id="KW-0808">Transferase</keyword>